<dbReference type="AlphaFoldDB" id="A0A410WW46"/>
<evidence type="ECO:0000313" key="4">
    <source>
        <dbReference type="Proteomes" id="UP000288943"/>
    </source>
</evidence>
<proteinExistence type="predicted"/>
<evidence type="ECO:0000313" key="3">
    <source>
        <dbReference type="EMBL" id="QAV18615.1"/>
    </source>
</evidence>
<reference evidence="3 4" key="1">
    <citation type="submission" date="2018-01" db="EMBL/GenBank/DDBJ databases">
        <title>The whole genome sequencing and assembly of Paenibacillus chitinolyticus KCCM 41400 strain.</title>
        <authorList>
            <person name="Kim J.-Y."/>
            <person name="Park M.-K."/>
            <person name="Lee Y.-J."/>
            <person name="Yi H."/>
            <person name="Bahn Y.-S."/>
            <person name="Kim J.F."/>
            <person name="Lee D.-W."/>
        </authorList>
    </citation>
    <scope>NUCLEOTIDE SEQUENCE [LARGE SCALE GENOMIC DNA]</scope>
    <source>
        <strain evidence="3 4">KCCM 41400</strain>
    </source>
</reference>
<dbReference type="RefSeq" id="WP_042228026.1">
    <property type="nucleotide sequence ID" value="NZ_BQWH01000006.1"/>
</dbReference>
<dbReference type="OrthoDB" id="2382414at2"/>
<gene>
    <name evidence="2" type="ORF">M5X16_17840</name>
    <name evidence="3" type="ORF">PC41400_13385</name>
</gene>
<dbReference type="EMBL" id="JAMDMJ010000023">
    <property type="protein sequence ID" value="MCY9597628.1"/>
    <property type="molecule type" value="Genomic_DNA"/>
</dbReference>
<evidence type="ECO:0000313" key="5">
    <source>
        <dbReference type="Proteomes" id="UP001527202"/>
    </source>
</evidence>
<evidence type="ECO:0000313" key="2">
    <source>
        <dbReference type="EMBL" id="MCY9597628.1"/>
    </source>
</evidence>
<reference evidence="2 5" key="2">
    <citation type="submission" date="2022-05" db="EMBL/GenBank/DDBJ databases">
        <title>Genome Sequencing of Bee-Associated Microbes.</title>
        <authorList>
            <person name="Dunlap C."/>
        </authorList>
    </citation>
    <scope>NUCLEOTIDE SEQUENCE [LARGE SCALE GENOMIC DNA]</scope>
    <source>
        <strain evidence="2 5">NRRL B-23120</strain>
    </source>
</reference>
<dbReference type="Proteomes" id="UP001527202">
    <property type="component" value="Unassembled WGS sequence"/>
</dbReference>
<dbReference type="InterPro" id="IPR018743">
    <property type="entry name" value="DUF2292"/>
</dbReference>
<dbReference type="Proteomes" id="UP000288943">
    <property type="component" value="Chromosome"/>
</dbReference>
<dbReference type="GeneID" id="95375806"/>
<organism evidence="3 4">
    <name type="scientific">Paenibacillus chitinolyticus</name>
    <dbReference type="NCBI Taxonomy" id="79263"/>
    <lineage>
        <taxon>Bacteria</taxon>
        <taxon>Bacillati</taxon>
        <taxon>Bacillota</taxon>
        <taxon>Bacilli</taxon>
        <taxon>Bacillales</taxon>
        <taxon>Paenibacillaceae</taxon>
        <taxon>Paenibacillus</taxon>
    </lineage>
</organism>
<dbReference type="EMBL" id="CP026520">
    <property type="protein sequence ID" value="QAV18615.1"/>
    <property type="molecule type" value="Genomic_DNA"/>
</dbReference>
<sequence length="73" mass="8286">MAKPVELNEVWIDRIIQSINGLEYGTVQIIIHDGRVAQIERTERKRFDNETKRSAAGAEAKLHIERKASDGRG</sequence>
<dbReference type="Pfam" id="PF10055">
    <property type="entry name" value="DUF2292"/>
    <property type="match status" value="1"/>
</dbReference>
<name>A0A410WW46_9BACL</name>
<feature type="compositionally biased region" description="Basic and acidic residues" evidence="1">
    <location>
        <begin position="60"/>
        <end position="73"/>
    </location>
</feature>
<keyword evidence="5" id="KW-1185">Reference proteome</keyword>
<accession>A0A410WW46</accession>
<feature type="region of interest" description="Disordered" evidence="1">
    <location>
        <begin position="46"/>
        <end position="73"/>
    </location>
</feature>
<protein>
    <submittedName>
        <fullName evidence="3">DUF2292 domain-containing protein</fullName>
    </submittedName>
    <submittedName>
        <fullName evidence="2">YezD family protein</fullName>
    </submittedName>
</protein>
<dbReference type="KEGG" id="pchi:PC41400_13385"/>
<evidence type="ECO:0000256" key="1">
    <source>
        <dbReference type="SAM" id="MobiDB-lite"/>
    </source>
</evidence>